<keyword evidence="2" id="KW-1185">Reference proteome</keyword>
<organism evidence="1 2">
    <name type="scientific">Psychrobacillus psychrotolerans</name>
    <dbReference type="NCBI Taxonomy" id="126156"/>
    <lineage>
        <taxon>Bacteria</taxon>
        <taxon>Bacillati</taxon>
        <taxon>Bacillota</taxon>
        <taxon>Bacilli</taxon>
        <taxon>Bacillales</taxon>
        <taxon>Bacillaceae</taxon>
        <taxon>Psychrobacillus</taxon>
    </lineage>
</organism>
<reference evidence="2" key="1">
    <citation type="submission" date="2016-10" db="EMBL/GenBank/DDBJ databases">
        <authorList>
            <person name="Varghese N."/>
            <person name="Submissions S."/>
        </authorList>
    </citation>
    <scope>NUCLEOTIDE SEQUENCE [LARGE SCALE GENOMIC DNA]</scope>
    <source>
        <strain evidence="2">DSM 11706</strain>
    </source>
</reference>
<dbReference type="RefSeq" id="WP_093535554.1">
    <property type="nucleotide sequence ID" value="NZ_CP183885.1"/>
</dbReference>
<dbReference type="OrthoDB" id="2706316at2"/>
<gene>
    <name evidence="1" type="ORF">SAMN05421670_1446</name>
</gene>
<dbReference type="STRING" id="126156.SAMN05421670_1446"/>
<dbReference type="AlphaFoldDB" id="A0A1I5WTY4"/>
<evidence type="ECO:0000313" key="2">
    <source>
        <dbReference type="Proteomes" id="UP000198734"/>
    </source>
</evidence>
<dbReference type="Proteomes" id="UP000198734">
    <property type="component" value="Unassembled WGS sequence"/>
</dbReference>
<accession>A0A1I5WTY4</accession>
<protein>
    <submittedName>
        <fullName evidence="1">Uncharacterized protein</fullName>
    </submittedName>
</protein>
<sequence>MGYILPIQPIQSQVYANRMIGNDYNFAYIDNIQPVKFKSGFDDHLEEQEQFLEEEAEQLMEQERPSIQPLFKGFIHPNPVNLSPLIAEISGKGNSVNTYV</sequence>
<proteinExistence type="predicted"/>
<dbReference type="EMBL" id="FOXU01000001">
    <property type="protein sequence ID" value="SFQ23245.1"/>
    <property type="molecule type" value="Genomic_DNA"/>
</dbReference>
<evidence type="ECO:0000313" key="1">
    <source>
        <dbReference type="EMBL" id="SFQ23245.1"/>
    </source>
</evidence>
<name>A0A1I5WTY4_9BACI</name>